<evidence type="ECO:0000313" key="2">
    <source>
        <dbReference type="Proteomes" id="UP000278222"/>
    </source>
</evidence>
<dbReference type="GO" id="GO:0020037">
    <property type="term" value="F:heme binding"/>
    <property type="evidence" value="ECO:0007669"/>
    <property type="project" value="InterPro"/>
</dbReference>
<proteinExistence type="predicted"/>
<dbReference type="Gene3D" id="1.10.490.10">
    <property type="entry name" value="Globins"/>
    <property type="match status" value="1"/>
</dbReference>
<name>A0A3N1M7N8_9PROT</name>
<keyword evidence="2" id="KW-1185">Reference proteome</keyword>
<dbReference type="AlphaFoldDB" id="A0A3N1M7N8"/>
<organism evidence="1 2">
    <name type="scientific">Stella humosa</name>
    <dbReference type="NCBI Taxonomy" id="94"/>
    <lineage>
        <taxon>Bacteria</taxon>
        <taxon>Pseudomonadati</taxon>
        <taxon>Pseudomonadota</taxon>
        <taxon>Alphaproteobacteria</taxon>
        <taxon>Rhodospirillales</taxon>
        <taxon>Stellaceae</taxon>
        <taxon>Stella</taxon>
    </lineage>
</organism>
<protein>
    <submittedName>
        <fullName evidence="1">Hemoglobin</fullName>
    </submittedName>
</protein>
<dbReference type="EMBL" id="RJKX01000011">
    <property type="protein sequence ID" value="ROQ01842.1"/>
    <property type="molecule type" value="Genomic_DNA"/>
</dbReference>
<dbReference type="SUPFAM" id="SSF46458">
    <property type="entry name" value="Globin-like"/>
    <property type="match status" value="1"/>
</dbReference>
<sequence>MSDDHEGGPERRQLLTQDVMERTGIDEAMIRRLVHAFYGAVRADPLIGPVFLGQVKDWDRHLAQMCDFWSSVALMTGRYHGRPMAPHIRLGLERAHFDRWLALFEETARRECAGDAAAAHFVERAHRIAESFELGIATHHGRPFPQRRPRPAWLVDVDQRAGTATA</sequence>
<dbReference type="GO" id="GO:0019825">
    <property type="term" value="F:oxygen binding"/>
    <property type="evidence" value="ECO:0007669"/>
    <property type="project" value="InterPro"/>
</dbReference>
<reference evidence="1 2" key="1">
    <citation type="submission" date="2018-11" db="EMBL/GenBank/DDBJ databases">
        <title>Genomic Encyclopedia of Type Strains, Phase IV (KMG-IV): sequencing the most valuable type-strain genomes for metagenomic binning, comparative biology and taxonomic classification.</title>
        <authorList>
            <person name="Goeker M."/>
        </authorList>
    </citation>
    <scope>NUCLEOTIDE SEQUENCE [LARGE SCALE GENOMIC DNA]</scope>
    <source>
        <strain evidence="1 2">DSM 5900</strain>
    </source>
</reference>
<dbReference type="InterPro" id="IPR009050">
    <property type="entry name" value="Globin-like_sf"/>
</dbReference>
<gene>
    <name evidence="1" type="ORF">EDC65_1029</name>
</gene>
<evidence type="ECO:0000313" key="1">
    <source>
        <dbReference type="EMBL" id="ROQ01842.1"/>
    </source>
</evidence>
<dbReference type="Proteomes" id="UP000278222">
    <property type="component" value="Unassembled WGS sequence"/>
</dbReference>
<dbReference type="CDD" id="cd08916">
    <property type="entry name" value="TrHb3_P"/>
    <property type="match status" value="1"/>
</dbReference>
<dbReference type="InterPro" id="IPR012292">
    <property type="entry name" value="Globin/Proto"/>
</dbReference>
<comment type="caution">
    <text evidence="1">The sequence shown here is derived from an EMBL/GenBank/DDBJ whole genome shotgun (WGS) entry which is preliminary data.</text>
</comment>
<dbReference type="RefSeq" id="WP_245978207.1">
    <property type="nucleotide sequence ID" value="NZ_AP019700.1"/>
</dbReference>
<accession>A0A3N1M7N8</accession>